<sequence length="121" mass="13600">MTKSLSAPCCQQKIGIALLLSKAEWASHLSQVDFWQWNYYRCPHCQTPCWFGYNQESAWCGIYGAAPVADLIPVSPIDGMPQPVIGAQSVIFEYAGVLYEIQRGKHYWHSMKQTGGITQKS</sequence>
<proteinExistence type="predicted"/>
<dbReference type="RefSeq" id="WP_405338534.1">
    <property type="nucleotide sequence ID" value="NZ_JBANFI010000003.1"/>
</dbReference>
<evidence type="ECO:0000313" key="1">
    <source>
        <dbReference type="EMBL" id="MFK7160634.1"/>
    </source>
</evidence>
<evidence type="ECO:0008006" key="3">
    <source>
        <dbReference type="Google" id="ProtNLM"/>
    </source>
</evidence>
<keyword evidence="2" id="KW-1185">Reference proteome</keyword>
<reference evidence="1 2" key="1">
    <citation type="submission" date="2024-02" db="EMBL/GenBank/DDBJ databases">
        <title>Marinospirillum sp. MEB 164 isolated from Lonar lake sediment.</title>
        <authorList>
            <person name="Joshi A."/>
            <person name="Thite S."/>
        </authorList>
    </citation>
    <scope>NUCLEOTIDE SEQUENCE [LARGE SCALE GENOMIC DNA]</scope>
    <source>
        <strain evidence="1 2">MEB164</strain>
    </source>
</reference>
<dbReference type="EMBL" id="JBANFI010000003">
    <property type="protein sequence ID" value="MFK7160634.1"/>
    <property type="molecule type" value="Genomic_DNA"/>
</dbReference>
<name>A0ABW8PWH2_9GAMM</name>
<dbReference type="Proteomes" id="UP001621714">
    <property type="component" value="Unassembled WGS sequence"/>
</dbReference>
<protein>
    <recommendedName>
        <fullName evidence="3">Aldehyde-activating protein</fullName>
    </recommendedName>
</protein>
<organism evidence="1 2">
    <name type="scientific">Marinospirillum alkalitolerans</name>
    <dbReference type="NCBI Taxonomy" id="3123374"/>
    <lineage>
        <taxon>Bacteria</taxon>
        <taxon>Pseudomonadati</taxon>
        <taxon>Pseudomonadota</taxon>
        <taxon>Gammaproteobacteria</taxon>
        <taxon>Oceanospirillales</taxon>
        <taxon>Oceanospirillaceae</taxon>
        <taxon>Marinospirillum</taxon>
    </lineage>
</organism>
<evidence type="ECO:0000313" key="2">
    <source>
        <dbReference type="Proteomes" id="UP001621714"/>
    </source>
</evidence>
<accession>A0ABW8PWH2</accession>
<comment type="caution">
    <text evidence="1">The sequence shown here is derived from an EMBL/GenBank/DDBJ whole genome shotgun (WGS) entry which is preliminary data.</text>
</comment>
<gene>
    <name evidence="1" type="ORF">V6U78_06245</name>
</gene>